<proteinExistence type="predicted"/>
<feature type="compositionally biased region" description="Basic and acidic residues" evidence="1">
    <location>
        <begin position="78"/>
        <end position="101"/>
    </location>
</feature>
<evidence type="ECO:0008006" key="4">
    <source>
        <dbReference type="Google" id="ProtNLM"/>
    </source>
</evidence>
<feature type="compositionally biased region" description="Low complexity" evidence="1">
    <location>
        <begin position="67"/>
        <end position="77"/>
    </location>
</feature>
<name>A0AAV5R8N2_PICKL</name>
<feature type="region of interest" description="Disordered" evidence="1">
    <location>
        <begin position="235"/>
        <end position="259"/>
    </location>
</feature>
<dbReference type="EMBL" id="BTGB01000009">
    <property type="protein sequence ID" value="GMM47919.1"/>
    <property type="molecule type" value="Genomic_DNA"/>
</dbReference>
<keyword evidence="3" id="KW-1185">Reference proteome</keyword>
<feature type="compositionally biased region" description="Low complexity" evidence="1">
    <location>
        <begin position="17"/>
        <end position="39"/>
    </location>
</feature>
<accession>A0AAV5R8N2</accession>
<sequence length="386" mass="45025">MNKPTVIVKKERDENSHNNNNNSNNISSNNSNVKSKNGSDGLSNNKDIQVKLEKTDNSKSVLRDKTNLNVNNNNINNGKDKKSLVKKGNVEEREKEKESKSDGSNSIKLKSNDKNKILEFMMEIPEINNYEINQKTKTSVNISSPFNDLDIKGSLKEKGNKKIIDKEKKLKENISLQLRYSSDENSSFLSSPCVERNLKLKRDREGNDCRNDKELVKKIKLSTEKDEIDRDVSVNSMEATNGSNEEEEEIDDLNVDTENKRPQTPIKYIINDKPIYEYMKGEENDYYDIIGKKDKTEELDDNEKQFFEFVHYNFNQWSEQPENFAKEYKELMDELIIARIKYDKRIKLLRDNLDGFALNLEEFSNELNKRSKILKEYCEKIVEEIE</sequence>
<evidence type="ECO:0000256" key="1">
    <source>
        <dbReference type="SAM" id="MobiDB-lite"/>
    </source>
</evidence>
<reference evidence="2 3" key="1">
    <citation type="journal article" date="2023" name="Elife">
        <title>Identification of key yeast species and microbe-microbe interactions impacting larval growth of Drosophila in the wild.</title>
        <authorList>
            <person name="Mure A."/>
            <person name="Sugiura Y."/>
            <person name="Maeda R."/>
            <person name="Honda K."/>
            <person name="Sakurai N."/>
            <person name="Takahashi Y."/>
            <person name="Watada M."/>
            <person name="Katoh T."/>
            <person name="Gotoh A."/>
            <person name="Gotoh Y."/>
            <person name="Taniguchi I."/>
            <person name="Nakamura K."/>
            <person name="Hayashi T."/>
            <person name="Katayama T."/>
            <person name="Uemura T."/>
            <person name="Hattori Y."/>
        </authorList>
    </citation>
    <scope>NUCLEOTIDE SEQUENCE [LARGE SCALE GENOMIC DNA]</scope>
    <source>
        <strain evidence="2 3">PK-24</strain>
    </source>
</reference>
<feature type="compositionally biased region" description="Acidic residues" evidence="1">
    <location>
        <begin position="244"/>
        <end position="255"/>
    </location>
</feature>
<organism evidence="2 3">
    <name type="scientific">Pichia kluyveri</name>
    <name type="common">Yeast</name>
    <dbReference type="NCBI Taxonomy" id="36015"/>
    <lineage>
        <taxon>Eukaryota</taxon>
        <taxon>Fungi</taxon>
        <taxon>Dikarya</taxon>
        <taxon>Ascomycota</taxon>
        <taxon>Saccharomycotina</taxon>
        <taxon>Pichiomycetes</taxon>
        <taxon>Pichiales</taxon>
        <taxon>Pichiaceae</taxon>
        <taxon>Pichia</taxon>
    </lineage>
</organism>
<dbReference type="Proteomes" id="UP001378960">
    <property type="component" value="Unassembled WGS sequence"/>
</dbReference>
<protein>
    <recommendedName>
        <fullName evidence="4">Extracellular mutant protein 11 C-terminal domain-containing protein</fullName>
    </recommendedName>
</protein>
<feature type="region of interest" description="Disordered" evidence="1">
    <location>
        <begin position="65"/>
        <end position="109"/>
    </location>
</feature>
<feature type="region of interest" description="Disordered" evidence="1">
    <location>
        <begin position="1"/>
        <end position="48"/>
    </location>
</feature>
<comment type="caution">
    <text evidence="2">The sequence shown here is derived from an EMBL/GenBank/DDBJ whole genome shotgun (WGS) entry which is preliminary data.</text>
</comment>
<dbReference type="AlphaFoldDB" id="A0AAV5R8N2"/>
<gene>
    <name evidence="2" type="ORF">DAPK24_045170</name>
</gene>
<evidence type="ECO:0000313" key="3">
    <source>
        <dbReference type="Proteomes" id="UP001378960"/>
    </source>
</evidence>
<evidence type="ECO:0000313" key="2">
    <source>
        <dbReference type="EMBL" id="GMM47919.1"/>
    </source>
</evidence>